<dbReference type="AlphaFoldDB" id="A0A7S0HSD0"/>
<proteinExistence type="inferred from homology"/>
<dbReference type="Gene3D" id="3.40.50.300">
    <property type="entry name" value="P-loop containing nucleotide triphosphate hydrolases"/>
    <property type="match status" value="1"/>
</dbReference>
<dbReference type="InterPro" id="IPR041569">
    <property type="entry name" value="AAA_lid_3"/>
</dbReference>
<comment type="catalytic activity">
    <reaction evidence="5">
        <text>ATP + H2O = ADP + phosphate + H(+)</text>
        <dbReference type="Rhea" id="RHEA:13065"/>
        <dbReference type="ChEBI" id="CHEBI:15377"/>
        <dbReference type="ChEBI" id="CHEBI:15378"/>
        <dbReference type="ChEBI" id="CHEBI:30616"/>
        <dbReference type="ChEBI" id="CHEBI:43474"/>
        <dbReference type="ChEBI" id="CHEBI:456216"/>
        <dbReference type="EC" id="3.6.4.6"/>
    </reaction>
</comment>
<dbReference type="PANTHER" id="PTHR23078">
    <property type="entry name" value="VESICULAR-FUSION PROTEIN NSF"/>
    <property type="match status" value="1"/>
</dbReference>
<keyword evidence="5" id="KW-0378">Hydrolase</keyword>
<dbReference type="PANTHER" id="PTHR23078:SF3">
    <property type="entry name" value="VESICLE-FUSING ATPASE"/>
    <property type="match status" value="1"/>
</dbReference>
<reference evidence="8" key="1">
    <citation type="submission" date="2021-01" db="EMBL/GenBank/DDBJ databases">
        <authorList>
            <person name="Corre E."/>
            <person name="Pelletier E."/>
            <person name="Niang G."/>
            <person name="Scheremetjew M."/>
            <person name="Finn R."/>
            <person name="Kale V."/>
            <person name="Holt S."/>
            <person name="Cochrane G."/>
            <person name="Meng A."/>
            <person name="Brown T."/>
            <person name="Cohen L."/>
        </authorList>
    </citation>
    <scope>NUCLEOTIDE SEQUENCE</scope>
    <source>
        <strain evidence="8">CCMP325</strain>
    </source>
</reference>
<comment type="subcellular location">
    <subcellularLocation>
        <location evidence="5">Cytoplasm</location>
    </subcellularLocation>
    <subcellularLocation>
        <location evidence="1">Plastid</location>
        <location evidence="1">Chloroplast</location>
    </subcellularLocation>
</comment>
<evidence type="ECO:0000313" key="8">
    <source>
        <dbReference type="EMBL" id="CAD8497566.1"/>
    </source>
</evidence>
<evidence type="ECO:0000256" key="1">
    <source>
        <dbReference type="ARBA" id="ARBA00004229"/>
    </source>
</evidence>
<dbReference type="GO" id="GO:0043001">
    <property type="term" value="P:Golgi to plasma membrane protein transport"/>
    <property type="evidence" value="ECO:0007669"/>
    <property type="project" value="TreeGrafter"/>
</dbReference>
<dbReference type="Gene3D" id="1.10.8.60">
    <property type="match status" value="1"/>
</dbReference>
<evidence type="ECO:0000259" key="6">
    <source>
        <dbReference type="Pfam" id="PF00004"/>
    </source>
</evidence>
<sequence>MGDKSALHLIIFDEFDAIAKPRGMLRGDSSGVRDSVVNQLLSILDGVNELNNVLVIGLTNRKDLIDPALLRPGRFEVHVEIREPNEEGRKEILEIHLRKLRSSSSLEEPVWDMIPKLAAETKGWSGAELAGLVRSATSFAVERMMKEAEEGRDVIRVKISSRDMQRAMEEIRSSRPRASRLRRWLGW</sequence>
<dbReference type="GO" id="GO:0016887">
    <property type="term" value="F:ATP hydrolysis activity"/>
    <property type="evidence" value="ECO:0007669"/>
    <property type="project" value="InterPro"/>
</dbReference>
<keyword evidence="5" id="KW-0460">Magnesium</keyword>
<dbReference type="GO" id="GO:0009507">
    <property type="term" value="C:chloroplast"/>
    <property type="evidence" value="ECO:0007669"/>
    <property type="project" value="UniProtKB-SubCell"/>
</dbReference>
<comment type="similarity">
    <text evidence="2 5">Belongs to the AAA ATPase family.</text>
</comment>
<organism evidence="8">
    <name type="scientific">Hanusia phi</name>
    <dbReference type="NCBI Taxonomy" id="3032"/>
    <lineage>
        <taxon>Eukaryota</taxon>
        <taxon>Cryptophyceae</taxon>
        <taxon>Pyrenomonadales</taxon>
        <taxon>Geminigeraceae</taxon>
        <taxon>Hanusia</taxon>
    </lineage>
</organism>
<evidence type="ECO:0000256" key="4">
    <source>
        <dbReference type="ARBA" id="ARBA00022840"/>
    </source>
</evidence>
<dbReference type="GO" id="GO:0046872">
    <property type="term" value="F:metal ion binding"/>
    <property type="evidence" value="ECO:0007669"/>
    <property type="project" value="UniProtKB-UniRule"/>
</dbReference>
<dbReference type="SUPFAM" id="SSF52540">
    <property type="entry name" value="P-loop containing nucleoside triphosphate hydrolases"/>
    <property type="match status" value="1"/>
</dbReference>
<gene>
    <name evidence="8" type="ORF">HPHI1048_LOCUS17740</name>
</gene>
<protein>
    <recommendedName>
        <fullName evidence="5">Vesicle-fusing ATPase</fullName>
        <ecNumber evidence="5">3.6.4.6</ecNumber>
    </recommendedName>
</protein>
<evidence type="ECO:0000256" key="3">
    <source>
        <dbReference type="ARBA" id="ARBA00022741"/>
    </source>
</evidence>
<keyword evidence="5" id="KW-0963">Cytoplasm</keyword>
<dbReference type="GO" id="GO:0006891">
    <property type="term" value="P:intra-Golgi vesicle-mediated transport"/>
    <property type="evidence" value="ECO:0007669"/>
    <property type="project" value="TreeGrafter"/>
</dbReference>
<dbReference type="GO" id="GO:0005524">
    <property type="term" value="F:ATP binding"/>
    <property type="evidence" value="ECO:0007669"/>
    <property type="project" value="UniProtKB-UniRule"/>
</dbReference>
<evidence type="ECO:0000256" key="2">
    <source>
        <dbReference type="ARBA" id="ARBA00006914"/>
    </source>
</evidence>
<dbReference type="Pfam" id="PF17862">
    <property type="entry name" value="AAA_lid_3"/>
    <property type="match status" value="1"/>
</dbReference>
<keyword evidence="3 5" id="KW-0547">Nucleotide-binding</keyword>
<evidence type="ECO:0000256" key="5">
    <source>
        <dbReference type="RuleBase" id="RU367045"/>
    </source>
</evidence>
<dbReference type="Pfam" id="PF00004">
    <property type="entry name" value="AAA"/>
    <property type="match status" value="1"/>
</dbReference>
<dbReference type="GO" id="GO:0035494">
    <property type="term" value="P:SNARE complex disassembly"/>
    <property type="evidence" value="ECO:0007669"/>
    <property type="project" value="InterPro"/>
</dbReference>
<comment type="function">
    <text evidence="5">Required for vesicle-mediated transport. Catalyzes the fusion of transport vesicles within the Golgi cisternae. Is also required for transport from the endoplasmic reticulum to the Golgi stack. Seems to function as a fusion protein required for the delivery of cargo proteins to all compartments of the Golgi stack independent of vesicle origin.</text>
</comment>
<dbReference type="EMBL" id="HBEO01026350">
    <property type="protein sequence ID" value="CAD8497566.1"/>
    <property type="molecule type" value="Transcribed_RNA"/>
</dbReference>
<keyword evidence="5" id="KW-0479">Metal-binding</keyword>
<feature type="domain" description="ATPase AAA-type core" evidence="6">
    <location>
        <begin position="6"/>
        <end position="82"/>
    </location>
</feature>
<name>A0A7S0HSD0_9CRYP</name>
<comment type="cofactor">
    <cofactor evidence="5">
        <name>Mg(2+)</name>
        <dbReference type="ChEBI" id="CHEBI:18420"/>
    </cofactor>
    <text evidence="5">Binds 1 Mg(2+) ion per subunit.</text>
</comment>
<dbReference type="EC" id="3.6.4.6" evidence="5"/>
<keyword evidence="5" id="KW-0931">ER-Golgi transport</keyword>
<accession>A0A7S0HSD0</accession>
<dbReference type="InterPro" id="IPR027417">
    <property type="entry name" value="P-loop_NTPase"/>
</dbReference>
<keyword evidence="5" id="KW-0813">Transport</keyword>
<feature type="domain" description="AAA ATPase AAA+ lid" evidence="7">
    <location>
        <begin position="114"/>
        <end position="148"/>
    </location>
</feature>
<keyword evidence="4 5" id="KW-0067">ATP-binding</keyword>
<dbReference type="FunFam" id="1.10.8.60:FF:000115">
    <property type="entry name" value="N-ethylmaleimide-sensitive fusion protein, putative"/>
    <property type="match status" value="1"/>
</dbReference>
<dbReference type="InterPro" id="IPR039812">
    <property type="entry name" value="Vesicle-fus_ATPase"/>
</dbReference>
<keyword evidence="5" id="KW-0653">Protein transport</keyword>
<dbReference type="InterPro" id="IPR003959">
    <property type="entry name" value="ATPase_AAA_core"/>
</dbReference>
<evidence type="ECO:0000259" key="7">
    <source>
        <dbReference type="Pfam" id="PF17862"/>
    </source>
</evidence>
<dbReference type="GO" id="GO:0005795">
    <property type="term" value="C:Golgi stack"/>
    <property type="evidence" value="ECO:0007669"/>
    <property type="project" value="TreeGrafter"/>
</dbReference>